<dbReference type="Proteomes" id="UP000663722">
    <property type="component" value="Chromosome"/>
</dbReference>
<dbReference type="KEGG" id="dmm:dnm_027590"/>
<proteinExistence type="predicted"/>
<protein>
    <submittedName>
        <fullName evidence="1">Uncharacterized protein</fullName>
    </submittedName>
</protein>
<accession>A0A975BJV8</accession>
<organism evidence="1 2">
    <name type="scientific">Desulfonema magnum</name>
    <dbReference type="NCBI Taxonomy" id="45655"/>
    <lineage>
        <taxon>Bacteria</taxon>
        <taxon>Pseudomonadati</taxon>
        <taxon>Thermodesulfobacteriota</taxon>
        <taxon>Desulfobacteria</taxon>
        <taxon>Desulfobacterales</taxon>
        <taxon>Desulfococcaceae</taxon>
        <taxon>Desulfonema</taxon>
    </lineage>
</organism>
<dbReference type="EMBL" id="CP061800">
    <property type="protein sequence ID" value="QTA86735.1"/>
    <property type="molecule type" value="Genomic_DNA"/>
</dbReference>
<sequence>MVRYLVPRSGGVTQSGKYFLADIFLQKTASLYFCTPENIFLQKTASLCFCTPENIFWRIFFCKKPLRSIFELRKIFFGGYFFAKNRFALFLHSGKYFLHSGKYFLHSGKYFPYADIIKI</sequence>
<dbReference type="AlphaFoldDB" id="A0A975BJV8"/>
<reference evidence="1" key="1">
    <citation type="journal article" date="2021" name="Microb. Physiol.">
        <title>Proteogenomic Insights into the Physiology of Marine, Sulfate-Reducing, Filamentous Desulfonema limicola and Desulfonema magnum.</title>
        <authorList>
            <person name="Schnaars V."/>
            <person name="Wohlbrand L."/>
            <person name="Scheve S."/>
            <person name="Hinrichs C."/>
            <person name="Reinhardt R."/>
            <person name="Rabus R."/>
        </authorList>
    </citation>
    <scope>NUCLEOTIDE SEQUENCE</scope>
    <source>
        <strain evidence="1">4be13</strain>
    </source>
</reference>
<keyword evidence="2" id="KW-1185">Reference proteome</keyword>
<gene>
    <name evidence="1" type="ORF">dnm_027590</name>
</gene>
<evidence type="ECO:0000313" key="2">
    <source>
        <dbReference type="Proteomes" id="UP000663722"/>
    </source>
</evidence>
<evidence type="ECO:0000313" key="1">
    <source>
        <dbReference type="EMBL" id="QTA86735.1"/>
    </source>
</evidence>
<name>A0A975BJV8_9BACT</name>